<name>A0A1A8FD03_9TELE</name>
<proteinExistence type="predicted"/>
<reference evidence="1" key="1">
    <citation type="submission" date="2016-05" db="EMBL/GenBank/DDBJ databases">
        <authorList>
            <person name="Lavstsen T."/>
            <person name="Jespersen J.S."/>
        </authorList>
    </citation>
    <scope>NUCLEOTIDE SEQUENCE</scope>
    <source>
        <tissue evidence="1">Brain</tissue>
    </source>
</reference>
<organism evidence="1">
    <name type="scientific">Nothobranchius korthausae</name>
    <dbReference type="NCBI Taxonomy" id="1143690"/>
    <lineage>
        <taxon>Eukaryota</taxon>
        <taxon>Metazoa</taxon>
        <taxon>Chordata</taxon>
        <taxon>Craniata</taxon>
        <taxon>Vertebrata</taxon>
        <taxon>Euteleostomi</taxon>
        <taxon>Actinopterygii</taxon>
        <taxon>Neopterygii</taxon>
        <taxon>Teleostei</taxon>
        <taxon>Neoteleostei</taxon>
        <taxon>Acanthomorphata</taxon>
        <taxon>Ovalentaria</taxon>
        <taxon>Atherinomorphae</taxon>
        <taxon>Cyprinodontiformes</taxon>
        <taxon>Nothobranchiidae</taxon>
        <taxon>Nothobranchius</taxon>
    </lineage>
</organism>
<dbReference type="AlphaFoldDB" id="A0A1A8FD03"/>
<feature type="non-terminal residue" evidence="1">
    <location>
        <position position="1"/>
    </location>
</feature>
<accession>A0A1A8FD03</accession>
<sequence>CVSVHACVCVSHTPGMWNYKGAGWMTSPPCGVRRALLMDNLTLVIWDQEATFCV</sequence>
<reference evidence="1" key="2">
    <citation type="submission" date="2016-06" db="EMBL/GenBank/DDBJ databases">
        <title>The genome of a short-lived fish provides insights into sex chromosome evolution and the genetic control of aging.</title>
        <authorList>
            <person name="Reichwald K."/>
            <person name="Felder M."/>
            <person name="Petzold A."/>
            <person name="Koch P."/>
            <person name="Groth M."/>
            <person name="Platzer M."/>
        </authorList>
    </citation>
    <scope>NUCLEOTIDE SEQUENCE</scope>
    <source>
        <tissue evidence="1">Brain</tissue>
    </source>
</reference>
<dbReference type="EMBL" id="HAEB01009487">
    <property type="protein sequence ID" value="SBQ56014.1"/>
    <property type="molecule type" value="Transcribed_RNA"/>
</dbReference>
<evidence type="ECO:0000313" key="1">
    <source>
        <dbReference type="EMBL" id="SBQ56014.1"/>
    </source>
</evidence>
<protein>
    <submittedName>
        <fullName evidence="1">LATS, large tumor suppressor, homolog 2</fullName>
    </submittedName>
</protein>
<gene>
    <name evidence="1" type="primary">LATS2</name>
</gene>